<dbReference type="Proteomes" id="UP000094626">
    <property type="component" value="Plasmid pSA2"/>
</dbReference>
<dbReference type="EMBL" id="CP017077">
    <property type="protein sequence ID" value="AOR80694.1"/>
    <property type="molecule type" value="Genomic_DNA"/>
</dbReference>
<gene>
    <name evidence="6" type="ORF">BES08_28160</name>
</gene>
<protein>
    <recommendedName>
        <fullName evidence="8">DoxX family protein</fullName>
    </recommendedName>
</protein>
<feature type="transmembrane region" description="Helical" evidence="5">
    <location>
        <begin position="39"/>
        <end position="58"/>
    </location>
</feature>
<evidence type="ECO:0000256" key="5">
    <source>
        <dbReference type="SAM" id="Phobius"/>
    </source>
</evidence>
<evidence type="ECO:0000256" key="4">
    <source>
        <dbReference type="ARBA" id="ARBA00023136"/>
    </source>
</evidence>
<dbReference type="PANTHER" id="PTHR36974:SF1">
    <property type="entry name" value="DOXX FAMILY MEMBRANE PROTEIN"/>
    <property type="match status" value="1"/>
</dbReference>
<keyword evidence="7" id="KW-1185">Reference proteome</keyword>
<dbReference type="GO" id="GO:0016020">
    <property type="term" value="C:membrane"/>
    <property type="evidence" value="ECO:0007669"/>
    <property type="project" value="UniProtKB-SubCell"/>
</dbReference>
<evidence type="ECO:0000313" key="7">
    <source>
        <dbReference type="Proteomes" id="UP000094626"/>
    </source>
</evidence>
<feature type="transmembrane region" description="Helical" evidence="5">
    <location>
        <begin position="110"/>
        <end position="130"/>
    </location>
</feature>
<accession>A0A1D8AEZ3</accession>
<geneLocation type="plasmid" evidence="6 7">
    <name>pSA2</name>
</geneLocation>
<sequence>MRVRRYSCAVLAILYAVAGTLHLIIPAPFVAIVPDWVPAPALVVMLTGLAEIAGAAGIGQPWKPRLRAAAAWGLAAYALCVWPANVHHMLLDLAKPGHGLGLAYHLPRLALQPVLILWPLWATSVTTWPFRPRT</sequence>
<evidence type="ECO:0000256" key="1">
    <source>
        <dbReference type="ARBA" id="ARBA00004141"/>
    </source>
</evidence>
<dbReference type="KEGG" id="nre:BES08_28160"/>
<keyword evidence="6" id="KW-0614">Plasmid</keyword>
<dbReference type="OrthoDB" id="8856615at2"/>
<evidence type="ECO:0000256" key="2">
    <source>
        <dbReference type="ARBA" id="ARBA00022692"/>
    </source>
</evidence>
<dbReference type="Pfam" id="PF13564">
    <property type="entry name" value="DoxX_2"/>
    <property type="match status" value="1"/>
</dbReference>
<keyword evidence="2 5" id="KW-0812">Transmembrane</keyword>
<name>A0A1D8AEZ3_9SPHN</name>
<feature type="transmembrane region" description="Helical" evidence="5">
    <location>
        <begin position="12"/>
        <end position="33"/>
    </location>
</feature>
<reference evidence="7" key="1">
    <citation type="journal article" date="2017" name="J. Biotechnol.">
        <title>Complete genome sequence of Novosphingobium resinovorum SA1, a versatile xenobiotic-degrading bacterium capable of utilizing sulfanilic acid.</title>
        <authorList>
            <person name="Hegedus B."/>
            <person name="Kos P.B."/>
            <person name="Balint B."/>
            <person name="Maroti G."/>
            <person name="Gan H.M."/>
            <person name="Perei K."/>
            <person name="Rakhely G."/>
        </authorList>
    </citation>
    <scope>NUCLEOTIDE SEQUENCE [LARGE SCALE GENOMIC DNA]</scope>
    <source>
        <strain evidence="7">SA1</strain>
    </source>
</reference>
<keyword evidence="3 5" id="KW-1133">Transmembrane helix</keyword>
<evidence type="ECO:0008006" key="8">
    <source>
        <dbReference type="Google" id="ProtNLM"/>
    </source>
</evidence>
<dbReference type="InterPro" id="IPR032808">
    <property type="entry name" value="DoxX"/>
</dbReference>
<evidence type="ECO:0000313" key="6">
    <source>
        <dbReference type="EMBL" id="AOR80694.1"/>
    </source>
</evidence>
<organism evidence="6 7">
    <name type="scientific">Novosphingobium resinovorum</name>
    <dbReference type="NCBI Taxonomy" id="158500"/>
    <lineage>
        <taxon>Bacteria</taxon>
        <taxon>Pseudomonadati</taxon>
        <taxon>Pseudomonadota</taxon>
        <taxon>Alphaproteobacteria</taxon>
        <taxon>Sphingomonadales</taxon>
        <taxon>Sphingomonadaceae</taxon>
        <taxon>Novosphingobium</taxon>
    </lineage>
</organism>
<comment type="subcellular location">
    <subcellularLocation>
        <location evidence="1">Membrane</location>
        <topology evidence="1">Multi-pass membrane protein</topology>
    </subcellularLocation>
</comment>
<proteinExistence type="predicted"/>
<feature type="transmembrane region" description="Helical" evidence="5">
    <location>
        <begin position="70"/>
        <end position="90"/>
    </location>
</feature>
<evidence type="ECO:0000256" key="3">
    <source>
        <dbReference type="ARBA" id="ARBA00022989"/>
    </source>
</evidence>
<dbReference type="RefSeq" id="WP_069710018.1">
    <property type="nucleotide sequence ID" value="NZ_CP017077.1"/>
</dbReference>
<dbReference type="PANTHER" id="PTHR36974">
    <property type="entry name" value="MEMBRANE PROTEIN-RELATED"/>
    <property type="match status" value="1"/>
</dbReference>
<keyword evidence="4 5" id="KW-0472">Membrane</keyword>
<dbReference type="AlphaFoldDB" id="A0A1D8AEZ3"/>